<dbReference type="PANTHER" id="PTHR47966:SF51">
    <property type="entry name" value="BETA-SITE APP-CLEAVING ENZYME, ISOFORM A-RELATED"/>
    <property type="match status" value="1"/>
</dbReference>
<evidence type="ECO:0000256" key="2">
    <source>
        <dbReference type="ARBA" id="ARBA00022670"/>
    </source>
</evidence>
<proteinExistence type="inferred from homology"/>
<dbReference type="PANTHER" id="PTHR47966">
    <property type="entry name" value="BETA-SITE APP-CLEAVING ENZYME, ISOFORM A-RELATED"/>
    <property type="match status" value="1"/>
</dbReference>
<dbReference type="InterPro" id="IPR021109">
    <property type="entry name" value="Peptidase_aspartic_dom_sf"/>
</dbReference>
<evidence type="ECO:0000313" key="8">
    <source>
        <dbReference type="Proteomes" id="UP001642464"/>
    </source>
</evidence>
<evidence type="ECO:0000256" key="1">
    <source>
        <dbReference type="ARBA" id="ARBA00007447"/>
    </source>
</evidence>
<dbReference type="InterPro" id="IPR001969">
    <property type="entry name" value="Aspartic_peptidase_AS"/>
</dbReference>
<comment type="similarity">
    <text evidence="1 5">Belongs to the peptidase A1 family.</text>
</comment>
<reference evidence="7 8" key="1">
    <citation type="submission" date="2024-02" db="EMBL/GenBank/DDBJ databases">
        <authorList>
            <person name="Chen Y."/>
            <person name="Shah S."/>
            <person name="Dougan E. K."/>
            <person name="Thang M."/>
            <person name="Chan C."/>
        </authorList>
    </citation>
    <scope>NUCLEOTIDE SEQUENCE [LARGE SCALE GENOMIC DNA]</scope>
</reference>
<dbReference type="Gene3D" id="2.40.70.10">
    <property type="entry name" value="Acid Proteases"/>
    <property type="match status" value="2"/>
</dbReference>
<name>A0ABP0HTK5_9DINO</name>
<evidence type="ECO:0000256" key="4">
    <source>
        <dbReference type="ARBA" id="ARBA00022801"/>
    </source>
</evidence>
<evidence type="ECO:0000313" key="7">
    <source>
        <dbReference type="EMBL" id="CAK8993550.1"/>
    </source>
</evidence>
<feature type="domain" description="Peptidase A1" evidence="6">
    <location>
        <begin position="13"/>
        <end position="336"/>
    </location>
</feature>
<dbReference type="PROSITE" id="PS51767">
    <property type="entry name" value="PEPTIDASE_A1"/>
    <property type="match status" value="1"/>
</dbReference>
<comment type="caution">
    <text evidence="7">The sequence shown here is derived from an EMBL/GenBank/DDBJ whole genome shotgun (WGS) entry which is preliminary data.</text>
</comment>
<keyword evidence="4 5" id="KW-0378">Hydrolase</keyword>
<sequence length="638" mass="69951">MRAQAQQVHALQYYGELQVGTPPHVFSVIFDTGSGQLMLPSARCDSKACKAHRAFLQQNSSTAVPIGWADDPFTRARSDLDRDTTVVNFAAGEAVGQFVRDKVCLGSACAVADFVEMTEESDEPFAAVEWDGVLGLAQSLSDHPEFNILHKMFQGTVLKKPIFAVYLGRRFEDEAEITFGSIRPERMASNLHWVNVSQEGYWQIQIDDVTIDGKRTGTCKKYGAKGCQGVLDTGSSLLMGPKHDVNALLAGLNFKEGTERACKPGVTFPKLGFWISGKLFELDADDWMDRSPEANCWAHLMPVGDTGRGAIFVLGMPFLRAFYTVYDLKDPILASQLPKVSKASGARGLVDRPPTAVKKVPKIQESGGSKAPGLQQYDLLAALGIKRRSTGEETEAKRQKKETRTPMQLFQQLATKMWKPKKHPPLEGIIEERSEGNLQELGSTSEVPSFQVRLKTSGPGPAKRVTFSGAAARAFHRSLGLQRGGRIQIQGYTSSVRDGMEELHFQDVHPGVCIKVVATAAMSTSEEVLQLGDLVKHLEKVKSRKAKAVVTVEAIAKQVGKLQHEELAMQPGEFAAVRSIELQCPSSNTTCQWRLWDAQAEQFGEALKGHRLRINGTRVRDAHGQPELTGCASMSITS</sequence>
<dbReference type="SUPFAM" id="SSF50630">
    <property type="entry name" value="Acid proteases"/>
    <property type="match status" value="1"/>
</dbReference>
<accession>A0ABP0HTK5</accession>
<dbReference type="Pfam" id="PF00026">
    <property type="entry name" value="Asp"/>
    <property type="match status" value="1"/>
</dbReference>
<dbReference type="EMBL" id="CAXAMM010001814">
    <property type="protein sequence ID" value="CAK8993550.1"/>
    <property type="molecule type" value="Genomic_DNA"/>
</dbReference>
<dbReference type="InterPro" id="IPR001461">
    <property type="entry name" value="Aspartic_peptidase_A1"/>
</dbReference>
<dbReference type="CDD" id="cd05471">
    <property type="entry name" value="pepsin_like"/>
    <property type="match status" value="1"/>
</dbReference>
<gene>
    <name evidence="7" type="ORF">SCF082_LOCUS3548</name>
</gene>
<protein>
    <submittedName>
        <fullName evidence="7">Gastricsin (Pepsinogen C)</fullName>
    </submittedName>
</protein>
<dbReference type="PROSITE" id="PS00141">
    <property type="entry name" value="ASP_PROTEASE"/>
    <property type="match status" value="1"/>
</dbReference>
<dbReference type="PRINTS" id="PR00792">
    <property type="entry name" value="PEPSIN"/>
</dbReference>
<keyword evidence="3 5" id="KW-0064">Aspartyl protease</keyword>
<evidence type="ECO:0000259" key="6">
    <source>
        <dbReference type="PROSITE" id="PS51767"/>
    </source>
</evidence>
<dbReference type="InterPro" id="IPR033121">
    <property type="entry name" value="PEPTIDASE_A1"/>
</dbReference>
<dbReference type="InterPro" id="IPR034164">
    <property type="entry name" value="Pepsin-like_dom"/>
</dbReference>
<keyword evidence="8" id="KW-1185">Reference proteome</keyword>
<evidence type="ECO:0000256" key="3">
    <source>
        <dbReference type="ARBA" id="ARBA00022750"/>
    </source>
</evidence>
<keyword evidence="2 5" id="KW-0645">Protease</keyword>
<organism evidence="7 8">
    <name type="scientific">Durusdinium trenchii</name>
    <dbReference type="NCBI Taxonomy" id="1381693"/>
    <lineage>
        <taxon>Eukaryota</taxon>
        <taxon>Sar</taxon>
        <taxon>Alveolata</taxon>
        <taxon>Dinophyceae</taxon>
        <taxon>Suessiales</taxon>
        <taxon>Symbiodiniaceae</taxon>
        <taxon>Durusdinium</taxon>
    </lineage>
</organism>
<dbReference type="Proteomes" id="UP001642464">
    <property type="component" value="Unassembled WGS sequence"/>
</dbReference>
<evidence type="ECO:0000256" key="5">
    <source>
        <dbReference type="RuleBase" id="RU000454"/>
    </source>
</evidence>